<name>A0A6L9SU15_9BIFI</name>
<dbReference type="RefSeq" id="WP_163197868.1">
    <property type="nucleotide sequence ID" value="NZ_WHZV01000012.1"/>
</dbReference>
<dbReference type="Proteomes" id="UP000483293">
    <property type="component" value="Unassembled WGS sequence"/>
</dbReference>
<dbReference type="AlphaFoldDB" id="A0A6L9SU15"/>
<organism evidence="1 2">
    <name type="scientific">Bifidobacterium platyrrhinorum</name>
    <dbReference type="NCBI Taxonomy" id="2661628"/>
    <lineage>
        <taxon>Bacteria</taxon>
        <taxon>Bacillati</taxon>
        <taxon>Actinomycetota</taxon>
        <taxon>Actinomycetes</taxon>
        <taxon>Bifidobacteriales</taxon>
        <taxon>Bifidobacteriaceae</taxon>
        <taxon>Bifidobacterium</taxon>
    </lineage>
</organism>
<accession>A0A6L9SU15</accession>
<reference evidence="1 2" key="1">
    <citation type="submission" date="2019-10" db="EMBL/GenBank/DDBJ databases">
        <title>Bifidobacterium from non-human primates.</title>
        <authorList>
            <person name="Modesto M."/>
        </authorList>
    </citation>
    <scope>NUCLEOTIDE SEQUENCE [LARGE SCALE GENOMIC DNA]</scope>
    <source>
        <strain evidence="1 2">SMA15</strain>
    </source>
</reference>
<protein>
    <submittedName>
        <fullName evidence="1">Uncharacterized protein</fullName>
    </submittedName>
</protein>
<evidence type="ECO:0000313" key="2">
    <source>
        <dbReference type="Proteomes" id="UP000483293"/>
    </source>
</evidence>
<dbReference type="EMBL" id="WHZV01000012">
    <property type="protein sequence ID" value="NEG56107.1"/>
    <property type="molecule type" value="Genomic_DNA"/>
</dbReference>
<gene>
    <name evidence="1" type="ORF">GFD21_10150</name>
</gene>
<sequence>MATITTAARRIARDVNGTSPEFRVYYDADGRRLHSMPHGAWYADHRDPAPDAILCFRGRRGGEGMSQGEAQAWVDAAARYGRYPDRIDAGLLYVDERLRGL</sequence>
<comment type="caution">
    <text evidence="1">The sequence shown here is derived from an EMBL/GenBank/DDBJ whole genome shotgun (WGS) entry which is preliminary data.</text>
</comment>
<proteinExistence type="predicted"/>
<keyword evidence="2" id="KW-1185">Reference proteome</keyword>
<evidence type="ECO:0000313" key="1">
    <source>
        <dbReference type="EMBL" id="NEG56107.1"/>
    </source>
</evidence>